<organism evidence="1 2">
    <name type="scientific">Ricinus communis</name>
    <name type="common">Castor bean</name>
    <dbReference type="NCBI Taxonomy" id="3988"/>
    <lineage>
        <taxon>Eukaryota</taxon>
        <taxon>Viridiplantae</taxon>
        <taxon>Streptophyta</taxon>
        <taxon>Embryophyta</taxon>
        <taxon>Tracheophyta</taxon>
        <taxon>Spermatophyta</taxon>
        <taxon>Magnoliopsida</taxon>
        <taxon>eudicotyledons</taxon>
        <taxon>Gunneridae</taxon>
        <taxon>Pentapetalae</taxon>
        <taxon>rosids</taxon>
        <taxon>fabids</taxon>
        <taxon>Malpighiales</taxon>
        <taxon>Euphorbiaceae</taxon>
        <taxon>Acalyphoideae</taxon>
        <taxon>Acalypheae</taxon>
        <taxon>Ricinus</taxon>
    </lineage>
</organism>
<evidence type="ECO:0000313" key="2">
    <source>
        <dbReference type="Proteomes" id="UP000008311"/>
    </source>
</evidence>
<accession>B9TDH7</accession>
<name>B9TDH7_RICCO</name>
<dbReference type="Proteomes" id="UP000008311">
    <property type="component" value="Unassembled WGS sequence"/>
</dbReference>
<gene>
    <name evidence="1" type="ORF">RCOM_1851910</name>
</gene>
<dbReference type="InParanoid" id="B9TDH7"/>
<dbReference type="AlphaFoldDB" id="B9TDH7"/>
<protein>
    <submittedName>
        <fullName evidence="1">Uncharacterized protein</fullName>
    </submittedName>
</protein>
<reference evidence="2" key="1">
    <citation type="journal article" date="2010" name="Nat. Biotechnol.">
        <title>Draft genome sequence of the oilseed species Ricinus communis.</title>
        <authorList>
            <person name="Chan A.P."/>
            <person name="Crabtree J."/>
            <person name="Zhao Q."/>
            <person name="Lorenzi H."/>
            <person name="Orvis J."/>
            <person name="Puiu D."/>
            <person name="Melake-Berhan A."/>
            <person name="Jones K.M."/>
            <person name="Redman J."/>
            <person name="Chen G."/>
            <person name="Cahoon E.B."/>
            <person name="Gedil M."/>
            <person name="Stanke M."/>
            <person name="Haas B.J."/>
            <person name="Wortman J.R."/>
            <person name="Fraser-Liggett C.M."/>
            <person name="Ravel J."/>
            <person name="Rabinowicz P.D."/>
        </authorList>
    </citation>
    <scope>NUCLEOTIDE SEQUENCE [LARGE SCALE GENOMIC DNA]</scope>
    <source>
        <strain evidence="2">cv. Hale</strain>
    </source>
</reference>
<keyword evidence="2" id="KW-1185">Reference proteome</keyword>
<evidence type="ECO:0000313" key="1">
    <source>
        <dbReference type="EMBL" id="EEF26084.1"/>
    </source>
</evidence>
<dbReference type="EMBL" id="EQ978229">
    <property type="protein sequence ID" value="EEF26084.1"/>
    <property type="molecule type" value="Genomic_DNA"/>
</dbReference>
<proteinExistence type="predicted"/>
<sequence length="84" mass="9098">MPAQPCAIVDHRFYTSGWQGKASARPYTAAGRGSRPVWLTEASSALAQWPVFGEQIAGGVASMRPLSVTRRRPLDLRQSPETGT</sequence>